<name>A0ABW4H9L1_9FLAO</name>
<organism evidence="1 2">
    <name type="scientific">Flavobacterium artemisiae</name>
    <dbReference type="NCBI Taxonomy" id="2126556"/>
    <lineage>
        <taxon>Bacteria</taxon>
        <taxon>Pseudomonadati</taxon>
        <taxon>Bacteroidota</taxon>
        <taxon>Flavobacteriia</taxon>
        <taxon>Flavobacteriales</taxon>
        <taxon>Flavobacteriaceae</taxon>
        <taxon>Flavobacterium</taxon>
    </lineage>
</organism>
<evidence type="ECO:0000313" key="1">
    <source>
        <dbReference type="EMBL" id="MFD1602128.1"/>
    </source>
</evidence>
<evidence type="ECO:0000313" key="2">
    <source>
        <dbReference type="Proteomes" id="UP001597138"/>
    </source>
</evidence>
<comment type="caution">
    <text evidence="1">The sequence shown here is derived from an EMBL/GenBank/DDBJ whole genome shotgun (WGS) entry which is preliminary data.</text>
</comment>
<keyword evidence="2" id="KW-1185">Reference proteome</keyword>
<dbReference type="EMBL" id="JBHUDZ010000005">
    <property type="protein sequence ID" value="MFD1602128.1"/>
    <property type="molecule type" value="Genomic_DNA"/>
</dbReference>
<gene>
    <name evidence="1" type="ORF">ACFSC2_05175</name>
</gene>
<accession>A0ABW4H9L1</accession>
<dbReference type="RefSeq" id="WP_379816629.1">
    <property type="nucleotide sequence ID" value="NZ_JBHUDZ010000005.1"/>
</dbReference>
<dbReference type="Proteomes" id="UP001597138">
    <property type="component" value="Unassembled WGS sequence"/>
</dbReference>
<sequence length="211" mass="25502">MMTNNNLENFNIKVFNTLKKKGELKYLDYEVDLSKNQSRFNFSNGIYLGFDQKIYVYYSEKEVLNNSVSDKKQYLNRESTLREFNALEDAFDYIEYLQNLITSKQLEQFFYFEYKLKKSNQSCHKKFSLRIVNNKSADDYIARIDSSRSDFYMTICFFSSYQFEADFMPVDENWSNHKVKKYNHIDDLFLDFQHYTSYDSISIEESERDLF</sequence>
<proteinExistence type="predicted"/>
<reference evidence="2" key="1">
    <citation type="journal article" date="2019" name="Int. J. Syst. Evol. Microbiol.">
        <title>The Global Catalogue of Microorganisms (GCM) 10K type strain sequencing project: providing services to taxonomists for standard genome sequencing and annotation.</title>
        <authorList>
            <consortium name="The Broad Institute Genomics Platform"/>
            <consortium name="The Broad Institute Genome Sequencing Center for Infectious Disease"/>
            <person name="Wu L."/>
            <person name="Ma J."/>
        </authorList>
    </citation>
    <scope>NUCLEOTIDE SEQUENCE [LARGE SCALE GENOMIC DNA]</scope>
    <source>
        <strain evidence="2">CCUG 70865</strain>
    </source>
</reference>
<protein>
    <submittedName>
        <fullName evidence="1">Uncharacterized protein</fullName>
    </submittedName>
</protein>